<comment type="caution">
    <text evidence="3">The sequence shown here is derived from an EMBL/GenBank/DDBJ whole genome shotgun (WGS) entry which is preliminary data.</text>
</comment>
<dbReference type="Proteomes" id="UP000627292">
    <property type="component" value="Unassembled WGS sequence"/>
</dbReference>
<dbReference type="InterPro" id="IPR010559">
    <property type="entry name" value="Sig_transdc_His_kin_internal"/>
</dbReference>
<evidence type="ECO:0000256" key="1">
    <source>
        <dbReference type="SAM" id="Coils"/>
    </source>
</evidence>
<protein>
    <recommendedName>
        <fullName evidence="2">Signal transduction histidine kinase internal region domain-containing protein</fullName>
    </recommendedName>
</protein>
<evidence type="ECO:0000313" key="3">
    <source>
        <dbReference type="EMBL" id="GGH64247.1"/>
    </source>
</evidence>
<dbReference type="PANTHER" id="PTHR34220:SF7">
    <property type="entry name" value="SENSOR HISTIDINE KINASE YPDA"/>
    <property type="match status" value="1"/>
</dbReference>
<feature type="domain" description="Signal transduction histidine kinase internal region" evidence="2">
    <location>
        <begin position="24"/>
        <end position="99"/>
    </location>
</feature>
<dbReference type="Pfam" id="PF06580">
    <property type="entry name" value="His_kinase"/>
    <property type="match status" value="1"/>
</dbReference>
<accession>A0A917MU33</accession>
<gene>
    <name evidence="3" type="ORF">GCM10011379_16080</name>
</gene>
<dbReference type="EMBL" id="BMIB01000002">
    <property type="protein sequence ID" value="GGH64247.1"/>
    <property type="molecule type" value="Genomic_DNA"/>
</dbReference>
<dbReference type="Gene3D" id="3.30.565.10">
    <property type="entry name" value="Histidine kinase-like ATPase, C-terminal domain"/>
    <property type="match status" value="1"/>
</dbReference>
<dbReference type="InterPro" id="IPR036890">
    <property type="entry name" value="HATPase_C_sf"/>
</dbReference>
<name>A0A917MU33_9BACT</name>
<organism evidence="3 4">
    <name type="scientific">Filimonas zeae</name>
    <dbReference type="NCBI Taxonomy" id="1737353"/>
    <lineage>
        <taxon>Bacteria</taxon>
        <taxon>Pseudomonadati</taxon>
        <taxon>Bacteroidota</taxon>
        <taxon>Chitinophagia</taxon>
        <taxon>Chitinophagales</taxon>
        <taxon>Chitinophagaceae</taxon>
        <taxon>Filimonas</taxon>
    </lineage>
</organism>
<evidence type="ECO:0000313" key="4">
    <source>
        <dbReference type="Proteomes" id="UP000627292"/>
    </source>
</evidence>
<sequence>MHVLSESQRRNLEIEKLERAQLEANLSNLKEQMSPHFLFNTLNTLSAITQDRQVKEYVSEIASVYRYMLIHNKLSLVPLESELSFIKSYLHIIRTRMGSAIVIDINVDERWMQAKIPPLTLQLLLENAIKHNVASVSNPLRIVLYNDGAHLVISNSLNPKKASYLSTGVGLHNLMTRYQLLFARNITIEKTTAGFTVKLPIINHEDSDHRR</sequence>
<dbReference type="GO" id="GO:0016020">
    <property type="term" value="C:membrane"/>
    <property type="evidence" value="ECO:0007669"/>
    <property type="project" value="InterPro"/>
</dbReference>
<feature type="coiled-coil region" evidence="1">
    <location>
        <begin position="5"/>
        <end position="32"/>
    </location>
</feature>
<keyword evidence="1" id="KW-0175">Coiled coil</keyword>
<evidence type="ECO:0000259" key="2">
    <source>
        <dbReference type="Pfam" id="PF06580"/>
    </source>
</evidence>
<keyword evidence="4" id="KW-1185">Reference proteome</keyword>
<dbReference type="PANTHER" id="PTHR34220">
    <property type="entry name" value="SENSOR HISTIDINE KINASE YPDA"/>
    <property type="match status" value="1"/>
</dbReference>
<reference evidence="3" key="1">
    <citation type="journal article" date="2014" name="Int. J. Syst. Evol. Microbiol.">
        <title>Complete genome sequence of Corynebacterium casei LMG S-19264T (=DSM 44701T), isolated from a smear-ripened cheese.</title>
        <authorList>
            <consortium name="US DOE Joint Genome Institute (JGI-PGF)"/>
            <person name="Walter F."/>
            <person name="Albersmeier A."/>
            <person name="Kalinowski J."/>
            <person name="Ruckert C."/>
        </authorList>
    </citation>
    <scope>NUCLEOTIDE SEQUENCE</scope>
    <source>
        <strain evidence="3">CGMCC 1.15290</strain>
    </source>
</reference>
<dbReference type="InterPro" id="IPR050640">
    <property type="entry name" value="Bact_2-comp_sensor_kinase"/>
</dbReference>
<dbReference type="AlphaFoldDB" id="A0A917MU33"/>
<reference evidence="3" key="2">
    <citation type="submission" date="2020-09" db="EMBL/GenBank/DDBJ databases">
        <authorList>
            <person name="Sun Q."/>
            <person name="Zhou Y."/>
        </authorList>
    </citation>
    <scope>NUCLEOTIDE SEQUENCE</scope>
    <source>
        <strain evidence="3">CGMCC 1.15290</strain>
    </source>
</reference>
<dbReference type="GO" id="GO:0000155">
    <property type="term" value="F:phosphorelay sensor kinase activity"/>
    <property type="evidence" value="ECO:0007669"/>
    <property type="project" value="InterPro"/>
</dbReference>
<proteinExistence type="predicted"/>